<keyword evidence="4" id="KW-0249">Electron transport</keyword>
<dbReference type="EMBL" id="QJKI01000003">
    <property type="protein sequence ID" value="PXX80684.1"/>
    <property type="molecule type" value="Genomic_DNA"/>
</dbReference>
<dbReference type="RefSeq" id="WP_110389732.1">
    <property type="nucleotide sequence ID" value="NZ_DALYFX010000138.1"/>
</dbReference>
<keyword evidence="3 6" id="KW-0479">Metal-binding</keyword>
<evidence type="ECO:0000259" key="8">
    <source>
        <dbReference type="PROSITE" id="PS51007"/>
    </source>
</evidence>
<evidence type="ECO:0000313" key="10">
    <source>
        <dbReference type="Proteomes" id="UP000247555"/>
    </source>
</evidence>
<dbReference type="GO" id="GO:0020037">
    <property type="term" value="F:heme binding"/>
    <property type="evidence" value="ECO:0007669"/>
    <property type="project" value="InterPro"/>
</dbReference>
<evidence type="ECO:0000256" key="4">
    <source>
        <dbReference type="ARBA" id="ARBA00022982"/>
    </source>
</evidence>
<dbReference type="OrthoDB" id="9814063at2"/>
<feature type="chain" id="PRO_5016416472" evidence="7">
    <location>
        <begin position="21"/>
        <end position="106"/>
    </location>
</feature>
<dbReference type="Pfam" id="PF00034">
    <property type="entry name" value="Cytochrom_C"/>
    <property type="match status" value="1"/>
</dbReference>
<dbReference type="GO" id="GO:0005506">
    <property type="term" value="F:iron ion binding"/>
    <property type="evidence" value="ECO:0007669"/>
    <property type="project" value="InterPro"/>
</dbReference>
<comment type="caution">
    <text evidence="9">The sequence shown here is derived from an EMBL/GenBank/DDBJ whole genome shotgun (WGS) entry which is preliminary data.</text>
</comment>
<dbReference type="InterPro" id="IPR002324">
    <property type="entry name" value="Cyt_c_ID"/>
</dbReference>
<dbReference type="InterPro" id="IPR036909">
    <property type="entry name" value="Cyt_c-like_dom_sf"/>
</dbReference>
<reference evidence="9 10" key="1">
    <citation type="submission" date="2018-05" db="EMBL/GenBank/DDBJ databases">
        <title>Genomic Encyclopedia of Type Strains, Phase IV (KMG-IV): sequencing the most valuable type-strain genomes for metagenomic binning, comparative biology and taxonomic classification.</title>
        <authorList>
            <person name="Goeker M."/>
        </authorList>
    </citation>
    <scope>NUCLEOTIDE SEQUENCE [LARGE SCALE GENOMIC DNA]</scope>
    <source>
        <strain evidence="9 10">DSM 29661</strain>
    </source>
</reference>
<evidence type="ECO:0000256" key="7">
    <source>
        <dbReference type="SAM" id="SignalP"/>
    </source>
</evidence>
<evidence type="ECO:0000256" key="1">
    <source>
        <dbReference type="ARBA" id="ARBA00022448"/>
    </source>
</evidence>
<organism evidence="9 10">
    <name type="scientific">Rivihabitans pingtungensis</name>
    <dbReference type="NCBI Taxonomy" id="1054498"/>
    <lineage>
        <taxon>Bacteria</taxon>
        <taxon>Pseudomonadati</taxon>
        <taxon>Pseudomonadota</taxon>
        <taxon>Betaproteobacteria</taxon>
        <taxon>Neisseriales</taxon>
        <taxon>Aquaspirillaceae</taxon>
        <taxon>Rivihabitans</taxon>
    </lineage>
</organism>
<dbReference type="Gene3D" id="1.10.760.10">
    <property type="entry name" value="Cytochrome c-like domain"/>
    <property type="match status" value="1"/>
</dbReference>
<keyword evidence="1" id="KW-0813">Transport</keyword>
<feature type="domain" description="Cytochrome c" evidence="8">
    <location>
        <begin position="21"/>
        <end position="106"/>
    </location>
</feature>
<evidence type="ECO:0000256" key="5">
    <source>
        <dbReference type="ARBA" id="ARBA00023004"/>
    </source>
</evidence>
<evidence type="ECO:0000313" key="9">
    <source>
        <dbReference type="EMBL" id="PXX80684.1"/>
    </source>
</evidence>
<sequence length="106" mass="11570">MKLRWMLSAATLMLVGQAHANDPKAVEAMMQKNGCFACHSVEQKIIGPAYRDVAKRYAGQADAPAKLVAKVKNGGGGVWGQMGMPPHPNLKDDDIRAMIDWVLDHK</sequence>
<proteinExistence type="predicted"/>
<gene>
    <name evidence="9" type="ORF">DFR34_10323</name>
</gene>
<accession>A0A318KS38</accession>
<keyword evidence="5 6" id="KW-0408">Iron</keyword>
<comment type="PTM">
    <text evidence="6">Binds 1 heme c group covalently per subunit.</text>
</comment>
<keyword evidence="7" id="KW-0732">Signal</keyword>
<feature type="signal peptide" evidence="7">
    <location>
        <begin position="1"/>
        <end position="20"/>
    </location>
</feature>
<evidence type="ECO:0000256" key="6">
    <source>
        <dbReference type="PIRSR" id="PIRSR602324-1"/>
    </source>
</evidence>
<dbReference type="AlphaFoldDB" id="A0A318KS38"/>
<dbReference type="PRINTS" id="PR00606">
    <property type="entry name" value="CYTCHROMECID"/>
</dbReference>
<dbReference type="Proteomes" id="UP000247555">
    <property type="component" value="Unassembled WGS sequence"/>
</dbReference>
<keyword evidence="10" id="KW-1185">Reference proteome</keyword>
<feature type="binding site" description="covalent" evidence="6">
    <location>
        <position position="35"/>
    </location>
    <ligand>
        <name>heme c</name>
        <dbReference type="ChEBI" id="CHEBI:61717"/>
    </ligand>
</feature>
<dbReference type="PROSITE" id="PS51007">
    <property type="entry name" value="CYTC"/>
    <property type="match status" value="1"/>
</dbReference>
<name>A0A318KS38_9NEIS</name>
<dbReference type="SUPFAM" id="SSF46626">
    <property type="entry name" value="Cytochrome c"/>
    <property type="match status" value="1"/>
</dbReference>
<feature type="binding site" description="covalent" evidence="6">
    <location>
        <position position="84"/>
    </location>
    <ligand>
        <name>heme c</name>
        <dbReference type="ChEBI" id="CHEBI:61717"/>
    </ligand>
</feature>
<evidence type="ECO:0000256" key="3">
    <source>
        <dbReference type="ARBA" id="ARBA00022723"/>
    </source>
</evidence>
<evidence type="ECO:0000256" key="2">
    <source>
        <dbReference type="ARBA" id="ARBA00022617"/>
    </source>
</evidence>
<dbReference type="GO" id="GO:0009055">
    <property type="term" value="F:electron transfer activity"/>
    <property type="evidence" value="ECO:0007669"/>
    <property type="project" value="InterPro"/>
</dbReference>
<feature type="binding site" description="covalent" evidence="6">
    <location>
        <position position="39"/>
    </location>
    <ligand>
        <name>heme c</name>
        <dbReference type="ChEBI" id="CHEBI:61717"/>
    </ligand>
</feature>
<protein>
    <submittedName>
        <fullName evidence="9">Cytochrome c</fullName>
    </submittedName>
</protein>
<keyword evidence="2 6" id="KW-0349">Heme</keyword>
<dbReference type="InterPro" id="IPR009056">
    <property type="entry name" value="Cyt_c-like_dom"/>
</dbReference>